<protein>
    <submittedName>
        <fullName evidence="2">Protein UL148</fullName>
    </submittedName>
</protein>
<gene>
    <name evidence="2" type="primary">CyUL148</name>
</gene>
<keyword evidence="1" id="KW-1133">Transmembrane helix</keyword>
<sequence>MAYNSIFLGCLIIALLLHSLPTSTIAKDMAGHVHVHMLNAPEDAASTSGPVIQLANGFITCRKFTELGWALCTSWDDMECFPFWRRTFSETKNLTVMSDDPYYAGVVLTVRTLIGESLELTSYLGVRHSIANVGYYVMYLSYAKVLPAKFTHKDVDYVRFAIYLHTEIDAQQTPDNDFIFTFATPGTFETTDLMSSFVIGTDDGQNGTLNFTTLGGGKHRYNNVELSSEMKGNCVHHSAIIRNVASPRSWVSFDFSLYWRRTKIAYSYVQYYFPKPLHSPEPKGPAWQTIYHCFSLLTQIRYETVAITVVLIFLIGALLKRNRDSH</sequence>
<feature type="transmembrane region" description="Helical" evidence="1">
    <location>
        <begin position="300"/>
        <end position="319"/>
    </location>
</feature>
<name>A0A0K1GZV3_9BETA</name>
<organism evidence="2 3">
    <name type="scientific">Cynomolgus macaque cytomegalovirus strain Mauritius</name>
    <dbReference type="NCBI Taxonomy" id="1690255"/>
    <lineage>
        <taxon>Viruses</taxon>
        <taxon>Duplodnaviria</taxon>
        <taxon>Heunggongvirae</taxon>
        <taxon>Peploviricota</taxon>
        <taxon>Herviviricetes</taxon>
        <taxon>Herpesvirales</taxon>
        <taxon>Orthoherpesviridae</taxon>
        <taxon>Betaherpesvirinae</taxon>
        <taxon>Cytomegalovirus</taxon>
        <taxon>Cytomegalovirus macacinebeta3</taxon>
    </lineage>
</organism>
<dbReference type="Proteomes" id="UP000118435">
    <property type="component" value="Segment"/>
</dbReference>
<evidence type="ECO:0000313" key="3">
    <source>
        <dbReference type="Proteomes" id="UP000118435"/>
    </source>
</evidence>
<dbReference type="EMBL" id="KP796148">
    <property type="protein sequence ID" value="AKT72706.1"/>
    <property type="molecule type" value="Genomic_DNA"/>
</dbReference>
<accession>A0A0K1GZV3</accession>
<evidence type="ECO:0000313" key="2">
    <source>
        <dbReference type="EMBL" id="AKT72706.1"/>
    </source>
</evidence>
<proteinExistence type="predicted"/>
<reference evidence="2 3" key="1">
    <citation type="journal article" date="2016" name="BMC Genomics">
        <title>A novel strain of cynomolgus macaque cytomegalovirus: implications for host-virus co-evolution.</title>
        <authorList>
            <person name="Russell J.N."/>
            <person name="Marsh A.K."/>
            <person name="Willer D.O."/>
            <person name="Ambagala A.P."/>
            <person name="Dzamba M."/>
            <person name="Chan J.K."/>
            <person name="Pilon R."/>
            <person name="Fournier J."/>
            <person name="Brudno M."/>
            <person name="Antony J.M."/>
            <person name="Sandstrom P."/>
            <person name="Evans B.J."/>
            <person name="MacDonald K.S."/>
        </authorList>
    </citation>
    <scope>NUCLEOTIDE SEQUENCE [LARGE SCALE GENOMIC DNA]</scope>
    <source>
        <strain evidence="2">Mauritius</strain>
    </source>
</reference>
<dbReference type="Pfam" id="PF25726">
    <property type="entry name" value="UL148"/>
    <property type="match status" value="1"/>
</dbReference>
<keyword evidence="1" id="KW-0472">Membrane</keyword>
<keyword evidence="1" id="KW-0812">Transmembrane</keyword>
<dbReference type="InterPro" id="IPR057759">
    <property type="entry name" value="UL148-like"/>
</dbReference>
<evidence type="ECO:0000256" key="1">
    <source>
        <dbReference type="SAM" id="Phobius"/>
    </source>
</evidence>